<keyword evidence="1" id="KW-0813">Transport</keyword>
<dbReference type="GO" id="GO:0005524">
    <property type="term" value="F:ATP binding"/>
    <property type="evidence" value="ECO:0007669"/>
    <property type="project" value="UniProtKB-KW"/>
</dbReference>
<evidence type="ECO:0000256" key="3">
    <source>
        <dbReference type="ARBA" id="ARBA00022840"/>
    </source>
</evidence>
<dbReference type="InterPro" id="IPR003593">
    <property type="entry name" value="AAA+_ATPase"/>
</dbReference>
<dbReference type="InterPro" id="IPR003439">
    <property type="entry name" value="ABC_transporter-like_ATP-bd"/>
</dbReference>
<dbReference type="CDD" id="cd03230">
    <property type="entry name" value="ABC_DR_subfamily_A"/>
    <property type="match status" value="1"/>
</dbReference>
<accession>A0ABX0SG48</accession>
<sequence>MNDTAVRVAGLEKHYPTFTLGPLDLTVPRGFVTGLVGANGSGKTTTLKSILGMVRPDAGRVEAPGRDRIGVVLDTPTYVREWRAREVGRALATFYPTWSAARFGKLLDEFGIPGQTKVSALSRGMGMKLQVAVALSHETDLLAFDEPTSGLDPLARSELMDLVADYMTDETHSVLFSTHITTDLDRIADYVVVLDKGRVAAAMPRDELIGSYRIVRGGADPLPDDLRPVALGLRSHQTGWDALLPADRATALGRTAVVEPPTLDDIVVRFAKGH</sequence>
<evidence type="ECO:0000313" key="6">
    <source>
        <dbReference type="Proteomes" id="UP000749311"/>
    </source>
</evidence>
<reference evidence="5 6" key="1">
    <citation type="submission" date="2020-02" db="EMBL/GenBank/DDBJ databases">
        <title>Sequencing the genomes of 1000 actinobacteria strains.</title>
        <authorList>
            <person name="Klenk H.-P."/>
        </authorList>
    </citation>
    <scope>NUCLEOTIDE SEQUENCE [LARGE SCALE GENOMIC DNA]</scope>
    <source>
        <strain evidence="5 6">DSM 19609</strain>
    </source>
</reference>
<protein>
    <submittedName>
        <fullName evidence="5">ABC-2 type transport system ATP-binding protein</fullName>
    </submittedName>
</protein>
<keyword evidence="6" id="KW-1185">Reference proteome</keyword>
<dbReference type="PROSITE" id="PS50893">
    <property type="entry name" value="ABC_TRANSPORTER_2"/>
    <property type="match status" value="1"/>
</dbReference>
<evidence type="ECO:0000256" key="2">
    <source>
        <dbReference type="ARBA" id="ARBA00022741"/>
    </source>
</evidence>
<dbReference type="Gene3D" id="3.40.50.300">
    <property type="entry name" value="P-loop containing nucleotide triphosphate hydrolases"/>
    <property type="match status" value="1"/>
</dbReference>
<evidence type="ECO:0000313" key="5">
    <source>
        <dbReference type="EMBL" id="NIH57357.1"/>
    </source>
</evidence>
<dbReference type="Proteomes" id="UP000749311">
    <property type="component" value="Unassembled WGS sequence"/>
</dbReference>
<dbReference type="InterPro" id="IPR027417">
    <property type="entry name" value="P-loop_NTPase"/>
</dbReference>
<dbReference type="PANTHER" id="PTHR42939:SF3">
    <property type="entry name" value="ABC TRANSPORTER ATP-BINDING COMPONENT"/>
    <property type="match status" value="1"/>
</dbReference>
<dbReference type="Pfam" id="PF00005">
    <property type="entry name" value="ABC_tran"/>
    <property type="match status" value="1"/>
</dbReference>
<name>A0ABX0SG48_9ACTN</name>
<evidence type="ECO:0000259" key="4">
    <source>
        <dbReference type="PROSITE" id="PS50893"/>
    </source>
</evidence>
<gene>
    <name evidence="5" type="ORF">FB473_002002</name>
</gene>
<keyword evidence="2" id="KW-0547">Nucleotide-binding</keyword>
<dbReference type="EMBL" id="JAAMOZ010000001">
    <property type="protein sequence ID" value="NIH57357.1"/>
    <property type="molecule type" value="Genomic_DNA"/>
</dbReference>
<evidence type="ECO:0000256" key="1">
    <source>
        <dbReference type="ARBA" id="ARBA00022448"/>
    </source>
</evidence>
<dbReference type="InterPro" id="IPR051782">
    <property type="entry name" value="ABC_Transporter_VariousFunc"/>
</dbReference>
<keyword evidence="3 5" id="KW-0067">ATP-binding</keyword>
<organism evidence="5 6">
    <name type="scientific">Brooklawnia cerclae</name>
    <dbReference type="NCBI Taxonomy" id="349934"/>
    <lineage>
        <taxon>Bacteria</taxon>
        <taxon>Bacillati</taxon>
        <taxon>Actinomycetota</taxon>
        <taxon>Actinomycetes</taxon>
        <taxon>Propionibacteriales</taxon>
        <taxon>Propionibacteriaceae</taxon>
        <taxon>Brooklawnia</taxon>
    </lineage>
</organism>
<feature type="domain" description="ABC transporter" evidence="4">
    <location>
        <begin position="1"/>
        <end position="221"/>
    </location>
</feature>
<dbReference type="PANTHER" id="PTHR42939">
    <property type="entry name" value="ABC TRANSPORTER ATP-BINDING PROTEIN ALBC-RELATED"/>
    <property type="match status" value="1"/>
</dbReference>
<dbReference type="RefSeq" id="WP_167166986.1">
    <property type="nucleotide sequence ID" value="NZ_BAAAOO010000013.1"/>
</dbReference>
<dbReference type="SMART" id="SM00382">
    <property type="entry name" value="AAA"/>
    <property type="match status" value="1"/>
</dbReference>
<dbReference type="SUPFAM" id="SSF52540">
    <property type="entry name" value="P-loop containing nucleoside triphosphate hydrolases"/>
    <property type="match status" value="1"/>
</dbReference>
<proteinExistence type="predicted"/>
<comment type="caution">
    <text evidence="5">The sequence shown here is derived from an EMBL/GenBank/DDBJ whole genome shotgun (WGS) entry which is preliminary data.</text>
</comment>